<dbReference type="Proteomes" id="UP000439903">
    <property type="component" value="Unassembled WGS sequence"/>
</dbReference>
<dbReference type="AlphaFoldDB" id="A0A8H3X343"/>
<comment type="caution">
    <text evidence="1">The sequence shown here is derived from an EMBL/GenBank/DDBJ whole genome shotgun (WGS) entry which is preliminary data.</text>
</comment>
<evidence type="ECO:0000313" key="1">
    <source>
        <dbReference type="EMBL" id="KAF0402728.1"/>
    </source>
</evidence>
<protein>
    <submittedName>
        <fullName evidence="1">Uncharacterized protein</fullName>
    </submittedName>
</protein>
<organism evidence="1 2">
    <name type="scientific">Gigaspora margarita</name>
    <dbReference type="NCBI Taxonomy" id="4874"/>
    <lineage>
        <taxon>Eukaryota</taxon>
        <taxon>Fungi</taxon>
        <taxon>Fungi incertae sedis</taxon>
        <taxon>Mucoromycota</taxon>
        <taxon>Glomeromycotina</taxon>
        <taxon>Glomeromycetes</taxon>
        <taxon>Diversisporales</taxon>
        <taxon>Gigasporaceae</taxon>
        <taxon>Gigaspora</taxon>
    </lineage>
</organism>
<keyword evidence="2" id="KW-1185">Reference proteome</keyword>
<gene>
    <name evidence="1" type="ORF">F8M41_009392</name>
</gene>
<dbReference type="EMBL" id="WTPW01002008">
    <property type="protein sequence ID" value="KAF0402728.1"/>
    <property type="molecule type" value="Genomic_DNA"/>
</dbReference>
<proteinExistence type="predicted"/>
<accession>A0A8H3X343</accession>
<sequence>MEKINNDKQSDEDILLFSNFEINEEKINIHDPDSDYNILDNDNESALEGAKLLANEKESNYDNDIKWEDLDYESSEIASVTTGSTEGSKYLLDNCEKTKILMPCVLLYIVNDQVQWCSNYKQKTQ</sequence>
<dbReference type="OrthoDB" id="10447712at2759"/>
<evidence type="ECO:0000313" key="2">
    <source>
        <dbReference type="Proteomes" id="UP000439903"/>
    </source>
</evidence>
<reference evidence="1 2" key="1">
    <citation type="journal article" date="2019" name="Environ. Microbiol.">
        <title>At the nexus of three kingdoms: the genome of the mycorrhizal fungus Gigaspora margarita provides insights into plant, endobacterial and fungal interactions.</title>
        <authorList>
            <person name="Venice F."/>
            <person name="Ghignone S."/>
            <person name="Salvioli di Fossalunga A."/>
            <person name="Amselem J."/>
            <person name="Novero M."/>
            <person name="Xianan X."/>
            <person name="Sedzielewska Toro K."/>
            <person name="Morin E."/>
            <person name="Lipzen A."/>
            <person name="Grigoriev I.V."/>
            <person name="Henrissat B."/>
            <person name="Martin F.M."/>
            <person name="Bonfante P."/>
        </authorList>
    </citation>
    <scope>NUCLEOTIDE SEQUENCE [LARGE SCALE GENOMIC DNA]</scope>
    <source>
        <strain evidence="1 2">BEG34</strain>
    </source>
</reference>
<name>A0A8H3X343_GIGMA</name>